<dbReference type="OMA" id="VFFFWKY"/>
<evidence type="ECO:0000256" key="6">
    <source>
        <dbReference type="ARBA" id="ARBA00022781"/>
    </source>
</evidence>
<dbReference type="PANTHER" id="PTHR21522:SF58">
    <property type="entry name" value="AGAP000074-PA"/>
    <property type="match status" value="1"/>
</dbReference>
<organism evidence="13 14">
    <name type="scientific">Strigamia maritima</name>
    <name type="common">European centipede</name>
    <name type="synonym">Geophilus maritimus</name>
    <dbReference type="NCBI Taxonomy" id="126957"/>
    <lineage>
        <taxon>Eukaryota</taxon>
        <taxon>Metazoa</taxon>
        <taxon>Ecdysozoa</taxon>
        <taxon>Arthropoda</taxon>
        <taxon>Myriapoda</taxon>
        <taxon>Chilopoda</taxon>
        <taxon>Pleurostigmophora</taxon>
        <taxon>Geophilomorpha</taxon>
        <taxon>Linotaeniidae</taxon>
        <taxon>Strigamia</taxon>
    </lineage>
</organism>
<feature type="transmembrane region" description="Helical" evidence="12">
    <location>
        <begin position="465"/>
        <end position="487"/>
    </location>
</feature>
<dbReference type="PANTHER" id="PTHR21522">
    <property type="entry name" value="PROTON CHANNEL OTOP"/>
    <property type="match status" value="1"/>
</dbReference>
<dbReference type="Proteomes" id="UP000014500">
    <property type="component" value="Unassembled WGS sequence"/>
</dbReference>
<keyword evidence="5 12" id="KW-0812">Transmembrane</keyword>
<evidence type="ECO:0000256" key="10">
    <source>
        <dbReference type="ARBA" id="ARBA00023303"/>
    </source>
</evidence>
<dbReference type="EMBL" id="JH432016">
    <property type="status" value="NOT_ANNOTATED_CDS"/>
    <property type="molecule type" value="Genomic_DNA"/>
</dbReference>
<sequence length="611" mass="69997">MVQKLTSNNVRNPSETTITDVFDSVSLDYPSNSNSNVYTIQTSEIERDEKSFASLDDDKSCSSVDTFPASRRTPTPTSDIAKREAFKRFLTVNLSCTYAIFLFMLGTVVYVTDLFQQDSTVDDVFNVFLTVVGLAWIAFFHFDLRRMVNRSKKKNPGQQDYQFTSQYCFKTGRHSGSFYLKIGAAAFCFGHLIHEGLLLSRQIIYLTSNEDFYRLTCFRLFTIITDIIHPIFSFYQLFIIFKYSNVVINRFREVARFALMHIIATNLCFWVHTIIRETSESIQEKVDGLNETHLVGPLSDIKFIRDILQYLTDADDKCVSKEVLSHFTVEANPYLYPFTIEYSLLLVGVWFVIWNSVGTEVSALQIAHMPHRTSNTSDENENYKSNLVIHVDCHSANRGLFAGLLVLLVTVISVIIFFVSIMNSEYIDTGVLINNVSDVVLHVIMLLAVILAYRQTIKLDINLHAVSFLDDTLLLIALPCFFLYGIFNMMAGIHVYNIFSILSGVLSIVQVSLQTPFIIDGLRRCSNTRTLRYAKPGRELITFLIVCNLAVWVLETFEIKSFQAHMDMFNFYGTFLWTILSHITLPLTLFYRFHSSVCLVDIWKSAYERGD</sequence>
<keyword evidence="6" id="KW-0375">Hydrogen ion transport</keyword>
<evidence type="ECO:0000256" key="1">
    <source>
        <dbReference type="ARBA" id="ARBA00004651"/>
    </source>
</evidence>
<feature type="transmembrane region" description="Helical" evidence="12">
    <location>
        <begin position="569"/>
        <end position="591"/>
    </location>
</feature>
<feature type="transmembrane region" description="Helical" evidence="12">
    <location>
        <begin position="540"/>
        <end position="557"/>
    </location>
</feature>
<evidence type="ECO:0000256" key="12">
    <source>
        <dbReference type="SAM" id="Phobius"/>
    </source>
</evidence>
<protein>
    <submittedName>
        <fullName evidence="13">Uncharacterized protein</fullName>
    </submittedName>
</protein>
<keyword evidence="9 12" id="KW-0472">Membrane</keyword>
<keyword evidence="7 12" id="KW-1133">Transmembrane helix</keyword>
<evidence type="ECO:0000256" key="11">
    <source>
        <dbReference type="SAM" id="MobiDB-lite"/>
    </source>
</evidence>
<dbReference type="PhylomeDB" id="T1JKK5"/>
<keyword evidence="10" id="KW-0407">Ion channel</keyword>
<feature type="transmembrane region" description="Helical" evidence="12">
    <location>
        <begin position="433"/>
        <end position="453"/>
    </location>
</feature>
<evidence type="ECO:0000256" key="4">
    <source>
        <dbReference type="ARBA" id="ARBA00022475"/>
    </source>
</evidence>
<keyword evidence="8" id="KW-0406">Ion transport</keyword>
<dbReference type="HOGENOM" id="CLU_011508_0_1_1"/>
<evidence type="ECO:0000256" key="3">
    <source>
        <dbReference type="ARBA" id="ARBA00022448"/>
    </source>
</evidence>
<dbReference type="AlphaFoldDB" id="T1JKK5"/>
<proteinExistence type="inferred from homology"/>
<reference evidence="14" key="1">
    <citation type="submission" date="2011-05" db="EMBL/GenBank/DDBJ databases">
        <authorList>
            <person name="Richards S.R."/>
            <person name="Qu J."/>
            <person name="Jiang H."/>
            <person name="Jhangiani S.N."/>
            <person name="Agravi P."/>
            <person name="Goodspeed R."/>
            <person name="Gross S."/>
            <person name="Mandapat C."/>
            <person name="Jackson L."/>
            <person name="Mathew T."/>
            <person name="Pu L."/>
            <person name="Thornton R."/>
            <person name="Saada N."/>
            <person name="Wilczek-Boney K.B."/>
            <person name="Lee S."/>
            <person name="Kovar C."/>
            <person name="Wu Y."/>
            <person name="Scherer S.E."/>
            <person name="Worley K.C."/>
            <person name="Muzny D.M."/>
            <person name="Gibbs R."/>
        </authorList>
    </citation>
    <scope>NUCLEOTIDE SEQUENCE</scope>
    <source>
        <strain evidence="14">Brora</strain>
    </source>
</reference>
<accession>T1JKK5</accession>
<comment type="similarity">
    <text evidence="2">Belongs to the otopetrin family.</text>
</comment>
<name>T1JKK5_STRMM</name>
<evidence type="ECO:0000256" key="2">
    <source>
        <dbReference type="ARBA" id="ARBA00006513"/>
    </source>
</evidence>
<comment type="subcellular location">
    <subcellularLocation>
        <location evidence="1">Cell membrane</location>
        <topology evidence="1">Multi-pass membrane protein</topology>
    </subcellularLocation>
</comment>
<dbReference type="EnsemblMetazoa" id="SMAR014385-RA">
    <property type="protein sequence ID" value="SMAR014385-PA"/>
    <property type="gene ID" value="SMAR014385"/>
</dbReference>
<feature type="transmembrane region" description="Helical" evidence="12">
    <location>
        <begin position="90"/>
        <end position="112"/>
    </location>
</feature>
<evidence type="ECO:0000313" key="13">
    <source>
        <dbReference type="EnsemblMetazoa" id="SMAR014385-PA"/>
    </source>
</evidence>
<feature type="transmembrane region" description="Helical" evidence="12">
    <location>
        <begin position="220"/>
        <end position="241"/>
    </location>
</feature>
<feature type="transmembrane region" description="Helical" evidence="12">
    <location>
        <begin position="334"/>
        <end position="354"/>
    </location>
</feature>
<dbReference type="eggNOG" id="KOG4740">
    <property type="taxonomic scope" value="Eukaryota"/>
</dbReference>
<feature type="transmembrane region" description="Helical" evidence="12">
    <location>
        <begin position="253"/>
        <end position="275"/>
    </location>
</feature>
<dbReference type="InterPro" id="IPR004878">
    <property type="entry name" value="Otopetrin"/>
</dbReference>
<keyword evidence="3" id="KW-0813">Transport</keyword>
<evidence type="ECO:0000256" key="9">
    <source>
        <dbReference type="ARBA" id="ARBA00023136"/>
    </source>
</evidence>
<dbReference type="Pfam" id="PF03189">
    <property type="entry name" value="Otopetrin"/>
    <property type="match status" value="2"/>
</dbReference>
<evidence type="ECO:0000313" key="14">
    <source>
        <dbReference type="Proteomes" id="UP000014500"/>
    </source>
</evidence>
<keyword evidence="4" id="KW-1003">Cell membrane</keyword>
<feature type="transmembrane region" description="Helical" evidence="12">
    <location>
        <begin position="493"/>
        <end position="519"/>
    </location>
</feature>
<evidence type="ECO:0000256" key="5">
    <source>
        <dbReference type="ARBA" id="ARBA00022692"/>
    </source>
</evidence>
<feature type="region of interest" description="Disordered" evidence="11">
    <location>
        <begin position="52"/>
        <end position="76"/>
    </location>
</feature>
<reference evidence="13" key="2">
    <citation type="submission" date="2015-02" db="UniProtKB">
        <authorList>
            <consortium name="EnsemblMetazoa"/>
        </authorList>
    </citation>
    <scope>IDENTIFICATION</scope>
</reference>
<feature type="transmembrane region" description="Helical" evidence="12">
    <location>
        <begin position="178"/>
        <end position="200"/>
    </location>
</feature>
<feature type="transmembrane region" description="Helical" evidence="12">
    <location>
        <begin position="124"/>
        <end position="144"/>
    </location>
</feature>
<evidence type="ECO:0000256" key="8">
    <source>
        <dbReference type="ARBA" id="ARBA00023065"/>
    </source>
</evidence>
<dbReference type="GO" id="GO:0015252">
    <property type="term" value="F:proton channel activity"/>
    <property type="evidence" value="ECO:0007669"/>
    <property type="project" value="InterPro"/>
</dbReference>
<dbReference type="GO" id="GO:0005886">
    <property type="term" value="C:plasma membrane"/>
    <property type="evidence" value="ECO:0007669"/>
    <property type="project" value="UniProtKB-SubCell"/>
</dbReference>
<feature type="transmembrane region" description="Helical" evidence="12">
    <location>
        <begin position="400"/>
        <end position="421"/>
    </location>
</feature>
<evidence type="ECO:0000256" key="7">
    <source>
        <dbReference type="ARBA" id="ARBA00022989"/>
    </source>
</evidence>
<keyword evidence="14" id="KW-1185">Reference proteome</keyword>